<dbReference type="InParanoid" id="A0A151ZJA3"/>
<dbReference type="PANTHER" id="PTHR13112">
    <property type="entry name" value="UPF3 REGULATOR OF NONSENSE TRANSCRIPTS-LIKE PROTEIN"/>
    <property type="match status" value="1"/>
</dbReference>
<evidence type="ECO:0000256" key="1">
    <source>
        <dbReference type="ARBA" id="ARBA00004123"/>
    </source>
</evidence>
<proteinExistence type="inferred from homology"/>
<dbReference type="Pfam" id="PF03467">
    <property type="entry name" value="Smg4_UPF3"/>
    <property type="match status" value="1"/>
</dbReference>
<evidence type="ECO:0000259" key="6">
    <source>
        <dbReference type="Pfam" id="PF03467"/>
    </source>
</evidence>
<dbReference type="GO" id="GO:0045727">
    <property type="term" value="P:positive regulation of translation"/>
    <property type="evidence" value="ECO:0007669"/>
    <property type="project" value="TreeGrafter"/>
</dbReference>
<dbReference type="InterPro" id="IPR005120">
    <property type="entry name" value="UPF3_dom"/>
</dbReference>
<dbReference type="Gene3D" id="3.30.70.330">
    <property type="match status" value="1"/>
</dbReference>
<evidence type="ECO:0000313" key="7">
    <source>
        <dbReference type="EMBL" id="KYQ93884.1"/>
    </source>
</evidence>
<dbReference type="AlphaFoldDB" id="A0A151ZJA3"/>
<dbReference type="InterPro" id="IPR039722">
    <property type="entry name" value="Upf3"/>
</dbReference>
<dbReference type="OMA" id="IMADIYV"/>
<dbReference type="Proteomes" id="UP000076078">
    <property type="component" value="Unassembled WGS sequence"/>
</dbReference>
<name>A0A151ZJA3_TIELA</name>
<dbReference type="EMBL" id="LODT01000025">
    <property type="protein sequence ID" value="KYQ93884.1"/>
    <property type="molecule type" value="Genomic_DNA"/>
</dbReference>
<sequence length="249" mass="27826">MDYFVVRNLPFNLELEKFKELIGTAFSADTVKILEYVQGEKSIKGSVGGRCYVKITNKVDSKSSDAFLNFMDMRPFVNSKGLEEIALVERVYYTEDVQDPPNSMAKSNTIEQSKTYQTFLKKLNSPGPVPPSLDSLIDNLEKNNKEETSLILNELLNVPKKSGKKKQKPKADQQQPQKPQQKGSMKKKESKDTTKTTTSTDSNKNTTTTTTTTTTSSGGNNKSSKKKKSSSKKQQPPQQPIQIMSNPNK</sequence>
<comment type="similarity">
    <text evidence="2">Belongs to the RENT3 family.</text>
</comment>
<gene>
    <name evidence="7" type="ORF">DLAC_05288</name>
</gene>
<feature type="compositionally biased region" description="Low complexity" evidence="5">
    <location>
        <begin position="195"/>
        <end position="222"/>
    </location>
</feature>
<reference evidence="7 8" key="1">
    <citation type="submission" date="2015-12" db="EMBL/GenBank/DDBJ databases">
        <title>Dictyostelia acquired genes for synthesis and detection of signals that induce cell-type specialization by lateral gene transfer from prokaryotes.</title>
        <authorList>
            <person name="Gloeckner G."/>
            <person name="Schaap P."/>
        </authorList>
    </citation>
    <scope>NUCLEOTIDE SEQUENCE [LARGE SCALE GENOMIC DNA]</scope>
    <source>
        <strain evidence="7 8">TK</strain>
    </source>
</reference>
<dbReference type="SUPFAM" id="SSF54928">
    <property type="entry name" value="RNA-binding domain, RBD"/>
    <property type="match status" value="1"/>
</dbReference>
<keyword evidence="8" id="KW-1185">Reference proteome</keyword>
<dbReference type="InterPro" id="IPR035979">
    <property type="entry name" value="RBD_domain_sf"/>
</dbReference>
<feature type="domain" description="UPF3" evidence="6">
    <location>
        <begin position="5"/>
        <end position="166"/>
    </location>
</feature>
<protein>
    <recommendedName>
        <fullName evidence="6">UPF3 domain-containing protein</fullName>
    </recommendedName>
</protein>
<comment type="caution">
    <text evidence="7">The sequence shown here is derived from an EMBL/GenBank/DDBJ whole genome shotgun (WGS) entry which is preliminary data.</text>
</comment>
<feature type="region of interest" description="Disordered" evidence="5">
    <location>
        <begin position="158"/>
        <end position="249"/>
    </location>
</feature>
<evidence type="ECO:0000256" key="5">
    <source>
        <dbReference type="SAM" id="MobiDB-lite"/>
    </source>
</evidence>
<evidence type="ECO:0000256" key="2">
    <source>
        <dbReference type="ARBA" id="ARBA00005991"/>
    </source>
</evidence>
<dbReference type="GO" id="GO:0000184">
    <property type="term" value="P:nuclear-transcribed mRNA catabolic process, nonsense-mediated decay"/>
    <property type="evidence" value="ECO:0007669"/>
    <property type="project" value="UniProtKB-KW"/>
</dbReference>
<feature type="compositionally biased region" description="Low complexity" evidence="5">
    <location>
        <begin position="232"/>
        <end position="243"/>
    </location>
</feature>
<keyword evidence="4" id="KW-0539">Nucleus</keyword>
<organism evidence="7 8">
    <name type="scientific">Tieghemostelium lacteum</name>
    <name type="common">Slime mold</name>
    <name type="synonym">Dictyostelium lacteum</name>
    <dbReference type="NCBI Taxonomy" id="361077"/>
    <lineage>
        <taxon>Eukaryota</taxon>
        <taxon>Amoebozoa</taxon>
        <taxon>Evosea</taxon>
        <taxon>Eumycetozoa</taxon>
        <taxon>Dictyostelia</taxon>
        <taxon>Dictyosteliales</taxon>
        <taxon>Raperosteliaceae</taxon>
        <taxon>Tieghemostelium</taxon>
    </lineage>
</organism>
<dbReference type="PANTHER" id="PTHR13112:SF0">
    <property type="entry name" value="FI21285P1"/>
    <property type="match status" value="1"/>
</dbReference>
<evidence type="ECO:0000256" key="4">
    <source>
        <dbReference type="ARBA" id="ARBA00023242"/>
    </source>
</evidence>
<dbReference type="OrthoDB" id="18087at2759"/>
<dbReference type="InterPro" id="IPR012677">
    <property type="entry name" value="Nucleotide-bd_a/b_plait_sf"/>
</dbReference>
<keyword evidence="3" id="KW-0866">Nonsense-mediated mRNA decay</keyword>
<dbReference type="GO" id="GO:0005730">
    <property type="term" value="C:nucleolus"/>
    <property type="evidence" value="ECO:0007669"/>
    <property type="project" value="TreeGrafter"/>
</dbReference>
<dbReference type="GO" id="GO:0003729">
    <property type="term" value="F:mRNA binding"/>
    <property type="evidence" value="ECO:0007669"/>
    <property type="project" value="TreeGrafter"/>
</dbReference>
<evidence type="ECO:0000313" key="8">
    <source>
        <dbReference type="Proteomes" id="UP000076078"/>
    </source>
</evidence>
<evidence type="ECO:0000256" key="3">
    <source>
        <dbReference type="ARBA" id="ARBA00023161"/>
    </source>
</evidence>
<dbReference type="GO" id="GO:0005737">
    <property type="term" value="C:cytoplasm"/>
    <property type="evidence" value="ECO:0007669"/>
    <property type="project" value="TreeGrafter"/>
</dbReference>
<accession>A0A151ZJA3</accession>
<feature type="compositionally biased region" description="Low complexity" evidence="5">
    <location>
        <begin position="172"/>
        <end position="183"/>
    </location>
</feature>
<dbReference type="STRING" id="361077.A0A151ZJA3"/>
<comment type="subcellular location">
    <subcellularLocation>
        <location evidence="1">Nucleus</location>
    </subcellularLocation>
</comment>